<evidence type="ECO:0000313" key="2">
    <source>
        <dbReference type="Proteomes" id="UP001148629"/>
    </source>
</evidence>
<keyword evidence="2" id="KW-1185">Reference proteome</keyword>
<organism evidence="1 2">
    <name type="scientific">Fusarium decemcellulare</name>
    <dbReference type="NCBI Taxonomy" id="57161"/>
    <lineage>
        <taxon>Eukaryota</taxon>
        <taxon>Fungi</taxon>
        <taxon>Dikarya</taxon>
        <taxon>Ascomycota</taxon>
        <taxon>Pezizomycotina</taxon>
        <taxon>Sordariomycetes</taxon>
        <taxon>Hypocreomycetidae</taxon>
        <taxon>Hypocreales</taxon>
        <taxon>Nectriaceae</taxon>
        <taxon>Fusarium</taxon>
        <taxon>Fusarium decemcellulare species complex</taxon>
    </lineage>
</organism>
<dbReference type="EMBL" id="JANRMS010000765">
    <property type="protein sequence ID" value="KAJ3534691.1"/>
    <property type="molecule type" value="Genomic_DNA"/>
</dbReference>
<name>A0ACC1S955_9HYPO</name>
<comment type="caution">
    <text evidence="1">The sequence shown here is derived from an EMBL/GenBank/DDBJ whole genome shotgun (WGS) entry which is preliminary data.</text>
</comment>
<accession>A0ACC1S955</accession>
<sequence length="290" mass="31760">MADPLSIAASVVAVATLAYKSCQALNDTISSLKNVPKIIQDLRNDLNTLQSQLHTLKAGLDDIRQQGGQGLAAGQQERLRELEPALKACQECCEEFTRKLLDKTSHSGANHVDWRDRWRLHFNDNEFSLLKSRLSNYKQTLEIALSIMTIKQVSQNGDALQGLETQIATAVSDFSGQIKGIEMAVQTMSLQAANISQSDVDNVVAVLNDHDRVLKQCLKVCTSALTETTAVTGTQVKYARTFEEARQFVGNIGDVVVGGPPTKVEHGEARGKSRQVIGNMDGDFAREFLC</sequence>
<protein>
    <submittedName>
        <fullName evidence="1">Uncharacterized protein</fullName>
    </submittedName>
</protein>
<dbReference type="Proteomes" id="UP001148629">
    <property type="component" value="Unassembled WGS sequence"/>
</dbReference>
<reference evidence="1" key="1">
    <citation type="submission" date="2022-08" db="EMBL/GenBank/DDBJ databases">
        <title>Genome Sequence of Fusarium decemcellulare.</title>
        <authorList>
            <person name="Buettner E."/>
        </authorList>
    </citation>
    <scope>NUCLEOTIDE SEQUENCE</scope>
    <source>
        <strain evidence="1">Babe19</strain>
    </source>
</reference>
<evidence type="ECO:0000313" key="1">
    <source>
        <dbReference type="EMBL" id="KAJ3534691.1"/>
    </source>
</evidence>
<gene>
    <name evidence="1" type="ORF">NM208_g7437</name>
</gene>
<proteinExistence type="predicted"/>